<proteinExistence type="predicted"/>
<keyword evidence="1" id="KW-0732">Signal</keyword>
<comment type="caution">
    <text evidence="2">The sequence shown here is derived from an EMBL/GenBank/DDBJ whole genome shotgun (WGS) entry which is preliminary data.</text>
</comment>
<evidence type="ECO:0000313" key="3">
    <source>
        <dbReference type="Proteomes" id="UP001198901"/>
    </source>
</evidence>
<dbReference type="Proteomes" id="UP001198901">
    <property type="component" value="Unassembled WGS sequence"/>
</dbReference>
<sequence length="109" mass="12762">MKKVIALCFFALALFLGSQTISAQTSIIEVNKKASERTEELRKFIKFDDNQRNQVYAAYQEYMQATLDLKQVSVVEEGVKEKINKLLDDKIRTILTEEQYVRFKEFTKD</sequence>
<accession>A0ABS7XTA0</accession>
<reference evidence="3" key="1">
    <citation type="submission" date="2023-07" db="EMBL/GenBank/DDBJ databases">
        <authorList>
            <person name="Yue Y."/>
        </authorList>
    </citation>
    <scope>NUCLEOTIDE SEQUENCE [LARGE SCALE GENOMIC DNA]</scope>
    <source>
        <strain evidence="3">D23</strain>
    </source>
</reference>
<organism evidence="2 3">
    <name type="scientific">Winogradskyella alexanderae</name>
    <dbReference type="NCBI Taxonomy" id="2877123"/>
    <lineage>
        <taxon>Bacteria</taxon>
        <taxon>Pseudomonadati</taxon>
        <taxon>Bacteroidota</taxon>
        <taxon>Flavobacteriia</taxon>
        <taxon>Flavobacteriales</taxon>
        <taxon>Flavobacteriaceae</taxon>
        <taxon>Winogradskyella</taxon>
    </lineage>
</organism>
<dbReference type="RefSeq" id="WP_224529844.1">
    <property type="nucleotide sequence ID" value="NZ_JAIUJR010000008.1"/>
</dbReference>
<name>A0ABS7XTA0_9FLAO</name>
<evidence type="ECO:0000256" key="1">
    <source>
        <dbReference type="SAM" id="SignalP"/>
    </source>
</evidence>
<feature type="chain" id="PRO_5047252722" evidence="1">
    <location>
        <begin position="24"/>
        <end position="109"/>
    </location>
</feature>
<protein>
    <submittedName>
        <fullName evidence="2">Uncharacterized protein</fullName>
    </submittedName>
</protein>
<dbReference type="EMBL" id="JAIUJR010000008">
    <property type="protein sequence ID" value="MCA0133261.1"/>
    <property type="molecule type" value="Genomic_DNA"/>
</dbReference>
<keyword evidence="3" id="KW-1185">Reference proteome</keyword>
<evidence type="ECO:0000313" key="2">
    <source>
        <dbReference type="EMBL" id="MCA0133261.1"/>
    </source>
</evidence>
<gene>
    <name evidence="2" type="ORF">LBU54_11755</name>
</gene>
<feature type="signal peptide" evidence="1">
    <location>
        <begin position="1"/>
        <end position="23"/>
    </location>
</feature>